<protein>
    <submittedName>
        <fullName evidence="2">Uncharacterized protein</fullName>
    </submittedName>
</protein>
<reference evidence="2" key="1">
    <citation type="journal article" date="2020" name="Stud. Mycol.">
        <title>101 Dothideomycetes genomes: a test case for predicting lifestyles and emergence of pathogens.</title>
        <authorList>
            <person name="Haridas S."/>
            <person name="Albert R."/>
            <person name="Binder M."/>
            <person name="Bloem J."/>
            <person name="Labutti K."/>
            <person name="Salamov A."/>
            <person name="Andreopoulos B."/>
            <person name="Baker S."/>
            <person name="Barry K."/>
            <person name="Bills G."/>
            <person name="Bluhm B."/>
            <person name="Cannon C."/>
            <person name="Castanera R."/>
            <person name="Culley D."/>
            <person name="Daum C."/>
            <person name="Ezra D."/>
            <person name="Gonzalez J."/>
            <person name="Henrissat B."/>
            <person name="Kuo A."/>
            <person name="Liang C."/>
            <person name="Lipzen A."/>
            <person name="Lutzoni F."/>
            <person name="Magnuson J."/>
            <person name="Mondo S."/>
            <person name="Nolan M."/>
            <person name="Ohm R."/>
            <person name="Pangilinan J."/>
            <person name="Park H.-J."/>
            <person name="Ramirez L."/>
            <person name="Alfaro M."/>
            <person name="Sun H."/>
            <person name="Tritt A."/>
            <person name="Yoshinaga Y."/>
            <person name="Zwiers L.-H."/>
            <person name="Turgeon B."/>
            <person name="Goodwin S."/>
            <person name="Spatafora J."/>
            <person name="Crous P."/>
            <person name="Grigoriev I."/>
        </authorList>
    </citation>
    <scope>NUCLEOTIDE SEQUENCE</scope>
    <source>
        <strain evidence="2">CBS 260.36</strain>
    </source>
</reference>
<dbReference type="Proteomes" id="UP000799439">
    <property type="component" value="Unassembled WGS sequence"/>
</dbReference>
<keyword evidence="3" id="KW-1185">Reference proteome</keyword>
<comment type="caution">
    <text evidence="2">The sequence shown here is derived from an EMBL/GenBank/DDBJ whole genome shotgun (WGS) entry which is preliminary data.</text>
</comment>
<sequence>MQQVHRLKRSAKKAGHDSSDPSAHFSHQHAQHTSTGLAPLLFGAPRATFISFPSSLHFQLSLQSSVLLIPHASNVSSRSSIFISHPTPPADIQPALPPSTGMLIRQAKRADQKQQPQRKVNADVCRRKKRGHVVELSANRAKAKSEQRAVCGVGLLSGVKVQRKRQPPEF</sequence>
<feature type="region of interest" description="Disordered" evidence="1">
    <location>
        <begin position="1"/>
        <end position="31"/>
    </location>
</feature>
<organism evidence="2 3">
    <name type="scientific">Myriangium duriaei CBS 260.36</name>
    <dbReference type="NCBI Taxonomy" id="1168546"/>
    <lineage>
        <taxon>Eukaryota</taxon>
        <taxon>Fungi</taxon>
        <taxon>Dikarya</taxon>
        <taxon>Ascomycota</taxon>
        <taxon>Pezizomycotina</taxon>
        <taxon>Dothideomycetes</taxon>
        <taxon>Dothideomycetidae</taxon>
        <taxon>Myriangiales</taxon>
        <taxon>Myriangiaceae</taxon>
        <taxon>Myriangium</taxon>
    </lineage>
</organism>
<dbReference type="AlphaFoldDB" id="A0A9P4J3K6"/>
<feature type="compositionally biased region" description="Basic residues" evidence="1">
    <location>
        <begin position="1"/>
        <end position="13"/>
    </location>
</feature>
<proteinExistence type="predicted"/>
<accession>A0A9P4J3K6</accession>
<evidence type="ECO:0000313" key="3">
    <source>
        <dbReference type="Proteomes" id="UP000799439"/>
    </source>
</evidence>
<name>A0A9P4J3K6_9PEZI</name>
<dbReference type="EMBL" id="ML996087">
    <property type="protein sequence ID" value="KAF2151773.1"/>
    <property type="molecule type" value="Genomic_DNA"/>
</dbReference>
<evidence type="ECO:0000256" key="1">
    <source>
        <dbReference type="SAM" id="MobiDB-lite"/>
    </source>
</evidence>
<gene>
    <name evidence="2" type="ORF">K461DRAFT_157040</name>
</gene>
<evidence type="ECO:0000313" key="2">
    <source>
        <dbReference type="EMBL" id="KAF2151773.1"/>
    </source>
</evidence>